<evidence type="ECO:0000259" key="9">
    <source>
        <dbReference type="PROSITE" id="PS50905"/>
    </source>
</evidence>
<feature type="binding site" evidence="7">
    <location>
        <position position="53"/>
    </location>
    <ligand>
        <name>Fe cation</name>
        <dbReference type="ChEBI" id="CHEBI:24875"/>
        <label>1</label>
    </ligand>
</feature>
<comment type="function">
    <text evidence="6">May alleviate iron toxicity in the presence of oxygen.</text>
</comment>
<feature type="binding site" evidence="7">
    <location>
        <position position="17"/>
    </location>
    <ligand>
        <name>Fe cation</name>
        <dbReference type="ChEBI" id="CHEBI:24875"/>
        <label>1</label>
    </ligand>
</feature>
<protein>
    <recommendedName>
        <fullName evidence="8">Ferritin</fullName>
        <ecNumber evidence="8">1.16.3.2</ecNumber>
    </recommendedName>
</protein>
<evidence type="ECO:0000256" key="7">
    <source>
        <dbReference type="PIRSR" id="PIRSR601519-1"/>
    </source>
</evidence>
<keyword evidence="3 7" id="KW-0479">Metal-binding</keyword>
<keyword evidence="4" id="KW-0560">Oxidoreductase</keyword>
<organism evidence="10 11">
    <name type="scientific">Niastella yeongjuensis</name>
    <dbReference type="NCBI Taxonomy" id="354355"/>
    <lineage>
        <taxon>Bacteria</taxon>
        <taxon>Pseudomonadati</taxon>
        <taxon>Bacteroidota</taxon>
        <taxon>Chitinophagia</taxon>
        <taxon>Chitinophagales</taxon>
        <taxon>Chitinophagaceae</taxon>
        <taxon>Niastella</taxon>
    </lineage>
</organism>
<proteinExistence type="inferred from homology"/>
<dbReference type="Proteomes" id="UP000192610">
    <property type="component" value="Unassembled WGS sequence"/>
</dbReference>
<dbReference type="Pfam" id="PF00210">
    <property type="entry name" value="Ferritin"/>
    <property type="match status" value="1"/>
</dbReference>
<evidence type="ECO:0000256" key="3">
    <source>
        <dbReference type="ARBA" id="ARBA00022723"/>
    </source>
</evidence>
<dbReference type="PROSITE" id="PS50905">
    <property type="entry name" value="FERRITIN_LIKE"/>
    <property type="match status" value="1"/>
</dbReference>
<dbReference type="GO" id="GO:0042802">
    <property type="term" value="F:identical protein binding"/>
    <property type="evidence" value="ECO:0007669"/>
    <property type="project" value="UniProtKB-ARBA"/>
</dbReference>
<reference evidence="11" key="1">
    <citation type="submission" date="2016-04" db="EMBL/GenBank/DDBJ databases">
        <authorList>
            <person name="Chen L."/>
            <person name="Zhuang W."/>
            <person name="Wang G."/>
        </authorList>
    </citation>
    <scope>NUCLEOTIDE SEQUENCE [LARGE SCALE GENOMIC DNA]</scope>
    <source>
        <strain evidence="11">17621</strain>
    </source>
</reference>
<dbReference type="GO" id="GO:0008199">
    <property type="term" value="F:ferric iron binding"/>
    <property type="evidence" value="ECO:0007669"/>
    <property type="project" value="InterPro"/>
</dbReference>
<dbReference type="EC" id="1.16.3.2" evidence="8"/>
<keyword evidence="5 7" id="KW-0408">Iron</keyword>
<evidence type="ECO:0000256" key="4">
    <source>
        <dbReference type="ARBA" id="ARBA00023002"/>
    </source>
</evidence>
<dbReference type="OrthoDB" id="9801481at2"/>
<comment type="subcellular location">
    <subcellularLocation>
        <location evidence="8">Cytoplasm</location>
    </subcellularLocation>
</comment>
<dbReference type="InterPro" id="IPR009078">
    <property type="entry name" value="Ferritin-like_SF"/>
</dbReference>
<dbReference type="GO" id="GO:0005737">
    <property type="term" value="C:cytoplasm"/>
    <property type="evidence" value="ECO:0007669"/>
    <property type="project" value="UniProtKB-SubCell"/>
</dbReference>
<dbReference type="EMBL" id="LVXG01000008">
    <property type="protein sequence ID" value="OQP52551.1"/>
    <property type="molecule type" value="Genomic_DNA"/>
</dbReference>
<keyword evidence="11" id="KW-1185">Reference proteome</keyword>
<dbReference type="InterPro" id="IPR008331">
    <property type="entry name" value="Ferritin_DPS_dom"/>
</dbReference>
<keyword evidence="8" id="KW-0963">Cytoplasm</keyword>
<sequence>MISSKIEAALNRQIDLEGYSSMYYLAMGSWAEVKGYNGVAQFLYHHSDEERMHMLKLFHYINDRGGHGIVPAFAAPQNEFKNVREIFEIVHSHEVKVSNEINALVELCIQEKDYTTHNFLQWYVTEQIEEESLARQIIDKLNLIGEDKGGMYLFDRDLGTMTGQQGGKGGGHGHGH</sequence>
<name>A0A1V9F2M1_9BACT</name>
<comment type="function">
    <text evidence="8">Iron-storage protein.</text>
</comment>
<dbReference type="GO" id="GO:0006826">
    <property type="term" value="P:iron ion transport"/>
    <property type="evidence" value="ECO:0007669"/>
    <property type="project" value="InterPro"/>
</dbReference>
<feature type="domain" description="Ferritin-like diiron" evidence="9">
    <location>
        <begin position="1"/>
        <end position="145"/>
    </location>
</feature>
<dbReference type="AlphaFoldDB" id="A0A1V9F2M1"/>
<accession>A0A1V9F2M1</accession>
<feature type="binding site" evidence="7">
    <location>
        <position position="127"/>
    </location>
    <ligand>
        <name>Fe cation</name>
        <dbReference type="ChEBI" id="CHEBI:24875"/>
        <label>1</label>
    </ligand>
</feature>
<evidence type="ECO:0000256" key="5">
    <source>
        <dbReference type="ARBA" id="ARBA00023004"/>
    </source>
</evidence>
<dbReference type="GO" id="GO:0006879">
    <property type="term" value="P:intracellular iron ion homeostasis"/>
    <property type="evidence" value="ECO:0007669"/>
    <property type="project" value="UniProtKB-KW"/>
</dbReference>
<dbReference type="PANTHER" id="PTHR11431:SF127">
    <property type="entry name" value="BACTERIAL NON-HEME FERRITIN"/>
    <property type="match status" value="1"/>
</dbReference>
<comment type="caution">
    <text evidence="10">The sequence shown here is derived from an EMBL/GenBank/DDBJ whole genome shotgun (WGS) entry which is preliminary data.</text>
</comment>
<dbReference type="InterPro" id="IPR001519">
    <property type="entry name" value="Ferritin"/>
</dbReference>
<dbReference type="InterPro" id="IPR041719">
    <property type="entry name" value="Ferritin_prok"/>
</dbReference>
<dbReference type="PANTHER" id="PTHR11431">
    <property type="entry name" value="FERRITIN"/>
    <property type="match status" value="1"/>
</dbReference>
<feature type="binding site" evidence="7">
    <location>
        <position position="50"/>
    </location>
    <ligand>
        <name>Fe cation</name>
        <dbReference type="ChEBI" id="CHEBI:24875"/>
        <label>1</label>
    </ligand>
</feature>
<dbReference type="GO" id="GO:0008198">
    <property type="term" value="F:ferrous iron binding"/>
    <property type="evidence" value="ECO:0007669"/>
    <property type="project" value="TreeGrafter"/>
</dbReference>
<gene>
    <name evidence="10" type="ORF">A4H97_24805</name>
</gene>
<evidence type="ECO:0000313" key="10">
    <source>
        <dbReference type="EMBL" id="OQP52551.1"/>
    </source>
</evidence>
<dbReference type="FunFam" id="1.20.1260.10:FF:000001">
    <property type="entry name" value="Non-heme ferritin"/>
    <property type="match status" value="1"/>
</dbReference>
<comment type="catalytic activity">
    <reaction evidence="8">
        <text>4 Fe(2+) + O2 + 6 H2O = 4 iron(III) oxide-hydroxide + 12 H(+)</text>
        <dbReference type="Rhea" id="RHEA:11972"/>
        <dbReference type="ChEBI" id="CHEBI:15377"/>
        <dbReference type="ChEBI" id="CHEBI:15378"/>
        <dbReference type="ChEBI" id="CHEBI:15379"/>
        <dbReference type="ChEBI" id="CHEBI:29033"/>
        <dbReference type="ChEBI" id="CHEBI:78619"/>
        <dbReference type="EC" id="1.16.3.2"/>
    </reaction>
</comment>
<dbReference type="Gene3D" id="1.20.1260.10">
    <property type="match status" value="1"/>
</dbReference>
<evidence type="ECO:0000256" key="2">
    <source>
        <dbReference type="ARBA" id="ARBA00022434"/>
    </source>
</evidence>
<evidence type="ECO:0000256" key="8">
    <source>
        <dbReference type="RuleBase" id="RU361145"/>
    </source>
</evidence>
<dbReference type="CDD" id="cd01055">
    <property type="entry name" value="Nonheme_Ferritin"/>
    <property type="match status" value="1"/>
</dbReference>
<feature type="binding site" evidence="7">
    <location>
        <position position="94"/>
    </location>
    <ligand>
        <name>Fe cation</name>
        <dbReference type="ChEBI" id="CHEBI:24875"/>
        <label>1</label>
    </ligand>
</feature>
<evidence type="ECO:0000256" key="1">
    <source>
        <dbReference type="ARBA" id="ARBA00006950"/>
    </source>
</evidence>
<dbReference type="InterPro" id="IPR012347">
    <property type="entry name" value="Ferritin-like"/>
</dbReference>
<dbReference type="STRING" id="354355.SAMN05660816_05391"/>
<dbReference type="SUPFAM" id="SSF47240">
    <property type="entry name" value="Ferritin-like"/>
    <property type="match status" value="1"/>
</dbReference>
<evidence type="ECO:0000313" key="11">
    <source>
        <dbReference type="Proteomes" id="UP000192610"/>
    </source>
</evidence>
<evidence type="ECO:0000256" key="6">
    <source>
        <dbReference type="ARBA" id="ARBA00054546"/>
    </source>
</evidence>
<dbReference type="RefSeq" id="WP_081198026.1">
    <property type="nucleotide sequence ID" value="NZ_FOCZ01000012.1"/>
</dbReference>
<dbReference type="GO" id="GO:0016491">
    <property type="term" value="F:oxidoreductase activity"/>
    <property type="evidence" value="ECO:0007669"/>
    <property type="project" value="UniProtKB-KW"/>
</dbReference>
<comment type="similarity">
    <text evidence="1 8">Belongs to the ferritin family. Prokaryotic subfamily.</text>
</comment>
<dbReference type="InterPro" id="IPR009040">
    <property type="entry name" value="Ferritin-like_diiron"/>
</dbReference>
<keyword evidence="2 8" id="KW-0409">Iron storage</keyword>